<organism evidence="12 13">
    <name type="scientific">Corynebacterium durum F0235</name>
    <dbReference type="NCBI Taxonomy" id="1035195"/>
    <lineage>
        <taxon>Bacteria</taxon>
        <taxon>Bacillati</taxon>
        <taxon>Actinomycetota</taxon>
        <taxon>Actinomycetes</taxon>
        <taxon>Mycobacteriales</taxon>
        <taxon>Corynebacteriaceae</taxon>
        <taxon>Corynebacterium</taxon>
    </lineage>
</organism>
<keyword evidence="6" id="KW-0653">Protein transport</keyword>
<keyword evidence="3" id="KW-0813">Transport</keyword>
<evidence type="ECO:0000256" key="9">
    <source>
        <dbReference type="ARBA" id="ARBA00023136"/>
    </source>
</evidence>
<keyword evidence="7 11" id="KW-1133">Transmembrane helix</keyword>
<evidence type="ECO:0000313" key="13">
    <source>
        <dbReference type="Proteomes" id="UP000010445"/>
    </source>
</evidence>
<dbReference type="STRING" id="1035195.HMPREF9997_01297"/>
<evidence type="ECO:0000256" key="7">
    <source>
        <dbReference type="ARBA" id="ARBA00022989"/>
    </source>
</evidence>
<evidence type="ECO:0000256" key="10">
    <source>
        <dbReference type="SAM" id="MobiDB-lite"/>
    </source>
</evidence>
<dbReference type="PANTHER" id="PTHR33909">
    <property type="entry name" value="SEC TRANSLOCON ACCESSORY COMPLEX SUBUNIT YAJC"/>
    <property type="match status" value="1"/>
</dbReference>
<dbReference type="Proteomes" id="UP000010445">
    <property type="component" value="Unassembled WGS sequence"/>
</dbReference>
<dbReference type="RefSeq" id="WP_006063533.1">
    <property type="nucleotide sequence ID" value="NZ_KB290831.1"/>
</dbReference>
<evidence type="ECO:0000256" key="2">
    <source>
        <dbReference type="ARBA" id="ARBA00006742"/>
    </source>
</evidence>
<comment type="similarity">
    <text evidence="2">Belongs to the YajC family.</text>
</comment>
<dbReference type="OrthoDB" id="2200301at2"/>
<evidence type="ECO:0000256" key="5">
    <source>
        <dbReference type="ARBA" id="ARBA00022692"/>
    </source>
</evidence>
<proteinExistence type="inferred from homology"/>
<protein>
    <submittedName>
        <fullName evidence="12">Preprotein translocase, YajC subunit</fullName>
    </submittedName>
</protein>
<reference evidence="12 13" key="1">
    <citation type="submission" date="2012-05" db="EMBL/GenBank/DDBJ databases">
        <authorList>
            <person name="Weinstock G."/>
            <person name="Sodergren E."/>
            <person name="Lobos E.A."/>
            <person name="Fulton L."/>
            <person name="Fulton R."/>
            <person name="Courtney L."/>
            <person name="Fronick C."/>
            <person name="O'Laughlin M."/>
            <person name="Godfrey J."/>
            <person name="Wilson R.M."/>
            <person name="Miner T."/>
            <person name="Farmer C."/>
            <person name="Delehaunty K."/>
            <person name="Cordes M."/>
            <person name="Minx P."/>
            <person name="Tomlinson C."/>
            <person name="Chen J."/>
            <person name="Wollam A."/>
            <person name="Pepin K.H."/>
            <person name="Bhonagiri V."/>
            <person name="Zhang X."/>
            <person name="Suruliraj S."/>
            <person name="Warren W."/>
            <person name="Mitreva M."/>
            <person name="Mardis E.R."/>
            <person name="Wilson R.K."/>
        </authorList>
    </citation>
    <scope>NUCLEOTIDE SEQUENCE [LARGE SCALE GENOMIC DNA]</scope>
    <source>
        <strain evidence="12 13">F0235</strain>
    </source>
</reference>
<dbReference type="AlphaFoldDB" id="L1MGK3"/>
<dbReference type="EMBL" id="AMEM01000018">
    <property type="protein sequence ID" value="EKX90089.1"/>
    <property type="molecule type" value="Genomic_DNA"/>
</dbReference>
<dbReference type="GO" id="GO:0015031">
    <property type="term" value="P:protein transport"/>
    <property type="evidence" value="ECO:0007669"/>
    <property type="project" value="UniProtKB-KW"/>
</dbReference>
<evidence type="ECO:0000256" key="1">
    <source>
        <dbReference type="ARBA" id="ARBA00004162"/>
    </source>
</evidence>
<keyword evidence="8" id="KW-0811">Translocation</keyword>
<evidence type="ECO:0000256" key="4">
    <source>
        <dbReference type="ARBA" id="ARBA00022475"/>
    </source>
</evidence>
<feature type="region of interest" description="Disordered" evidence="10">
    <location>
        <begin position="86"/>
        <end position="108"/>
    </location>
</feature>
<dbReference type="SMART" id="SM01323">
    <property type="entry name" value="YajC"/>
    <property type="match status" value="1"/>
</dbReference>
<evidence type="ECO:0000313" key="12">
    <source>
        <dbReference type="EMBL" id="EKX90089.1"/>
    </source>
</evidence>
<dbReference type="NCBIfam" id="TIGR00739">
    <property type="entry name" value="yajC"/>
    <property type="match status" value="1"/>
</dbReference>
<dbReference type="Pfam" id="PF02699">
    <property type="entry name" value="YajC"/>
    <property type="match status" value="1"/>
</dbReference>
<dbReference type="GeneID" id="84897091"/>
<comment type="caution">
    <text evidence="12">The sequence shown here is derived from an EMBL/GenBank/DDBJ whole genome shotgun (WGS) entry which is preliminary data.</text>
</comment>
<evidence type="ECO:0000256" key="6">
    <source>
        <dbReference type="ARBA" id="ARBA00022927"/>
    </source>
</evidence>
<dbReference type="HOGENOM" id="CLU_116157_4_2_11"/>
<evidence type="ECO:0000256" key="3">
    <source>
        <dbReference type="ARBA" id="ARBA00022448"/>
    </source>
</evidence>
<evidence type="ECO:0000256" key="11">
    <source>
        <dbReference type="SAM" id="Phobius"/>
    </source>
</evidence>
<evidence type="ECO:0000256" key="8">
    <source>
        <dbReference type="ARBA" id="ARBA00023010"/>
    </source>
</evidence>
<feature type="transmembrane region" description="Helical" evidence="11">
    <location>
        <begin position="6"/>
        <end position="22"/>
    </location>
</feature>
<dbReference type="PANTHER" id="PTHR33909:SF1">
    <property type="entry name" value="SEC TRANSLOCON ACCESSORY COMPLEX SUBUNIT YAJC"/>
    <property type="match status" value="1"/>
</dbReference>
<sequence>MDVNQLVLLGLILVVFLAPMFFQMRRQQRQLNDIKTVQEGLAVGDAVVTSSGVHGTITALRPTEVELEVAPGVVLTWERAVIVRRATPTEPVSNSNTQPGDNAENDSA</sequence>
<dbReference type="eggNOG" id="COG1862">
    <property type="taxonomic scope" value="Bacteria"/>
</dbReference>
<accession>L1MGK3</accession>
<comment type="subcellular location">
    <subcellularLocation>
        <location evidence="1">Cell membrane</location>
        <topology evidence="1">Single-pass membrane protein</topology>
    </subcellularLocation>
</comment>
<keyword evidence="5 11" id="KW-0812">Transmembrane</keyword>
<dbReference type="InterPro" id="IPR003849">
    <property type="entry name" value="Preprotein_translocase_YajC"/>
</dbReference>
<keyword evidence="13" id="KW-1185">Reference proteome</keyword>
<gene>
    <name evidence="12" type="ORF">HMPREF9997_01297</name>
</gene>
<keyword evidence="4" id="KW-1003">Cell membrane</keyword>
<dbReference type="PATRIC" id="fig|1035195.3.peg.1166"/>
<feature type="compositionally biased region" description="Polar residues" evidence="10">
    <location>
        <begin position="90"/>
        <end position="102"/>
    </location>
</feature>
<name>L1MGK3_9CORY</name>
<keyword evidence="9 11" id="KW-0472">Membrane</keyword>
<dbReference type="GO" id="GO:0005886">
    <property type="term" value="C:plasma membrane"/>
    <property type="evidence" value="ECO:0007669"/>
    <property type="project" value="UniProtKB-SubCell"/>
</dbReference>